<comment type="caution">
    <text evidence="2">The sequence shown here is derived from an EMBL/GenBank/DDBJ whole genome shotgun (WGS) entry which is preliminary data.</text>
</comment>
<gene>
    <name evidence="2" type="ORF">ACFSOZ_34015</name>
</gene>
<dbReference type="RefSeq" id="WP_379105455.1">
    <property type="nucleotide sequence ID" value="NZ_JBHUGZ010000029.1"/>
</dbReference>
<reference evidence="3" key="1">
    <citation type="journal article" date="2019" name="Int. J. Syst. Evol. Microbiol.">
        <title>The Global Catalogue of Microorganisms (GCM) 10K type strain sequencing project: providing services to taxonomists for standard genome sequencing and annotation.</title>
        <authorList>
            <consortium name="The Broad Institute Genomics Platform"/>
            <consortium name="The Broad Institute Genome Sequencing Center for Infectious Disease"/>
            <person name="Wu L."/>
            <person name="Ma J."/>
        </authorList>
    </citation>
    <scope>NUCLEOTIDE SEQUENCE [LARGE SCALE GENOMIC DNA]</scope>
    <source>
        <strain evidence="3">CGMCC 1.16225</strain>
    </source>
</reference>
<dbReference type="Proteomes" id="UP001597405">
    <property type="component" value="Unassembled WGS sequence"/>
</dbReference>
<dbReference type="Pfam" id="PF11994">
    <property type="entry name" value="DUF3489"/>
    <property type="match status" value="1"/>
</dbReference>
<keyword evidence="3" id="KW-1185">Reference proteome</keyword>
<sequence>MRVTDTAQSAGTGSGEPENLPDQSVAKPLTRHRKLPADEAEVANKPKSPKPAETKTDIVLKKLRLAKGSTLEALIEATGWQAHSVRGFLSGTVKKKLGLSLLSEVGKDGVRRYRLDTKAKAV</sequence>
<feature type="region of interest" description="Disordered" evidence="1">
    <location>
        <begin position="1"/>
        <end position="55"/>
    </location>
</feature>
<dbReference type="EMBL" id="JBHUGZ010000029">
    <property type="protein sequence ID" value="MFD1987437.1"/>
    <property type="molecule type" value="Genomic_DNA"/>
</dbReference>
<proteinExistence type="predicted"/>
<evidence type="ECO:0000256" key="1">
    <source>
        <dbReference type="SAM" id="MobiDB-lite"/>
    </source>
</evidence>
<protein>
    <submittedName>
        <fullName evidence="2">DUF3489 domain-containing protein</fullName>
    </submittedName>
</protein>
<name>A0ABW4UIV2_9HYPH</name>
<dbReference type="InterPro" id="IPR021880">
    <property type="entry name" value="DUF3489"/>
</dbReference>
<evidence type="ECO:0000313" key="3">
    <source>
        <dbReference type="Proteomes" id="UP001597405"/>
    </source>
</evidence>
<evidence type="ECO:0000313" key="2">
    <source>
        <dbReference type="EMBL" id="MFD1987437.1"/>
    </source>
</evidence>
<feature type="compositionally biased region" description="Polar residues" evidence="1">
    <location>
        <begin position="1"/>
        <end position="11"/>
    </location>
</feature>
<organism evidence="2 3">
    <name type="scientific">Mesorhizobium newzealandense</name>
    <dbReference type="NCBI Taxonomy" id="1300302"/>
    <lineage>
        <taxon>Bacteria</taxon>
        <taxon>Pseudomonadati</taxon>
        <taxon>Pseudomonadota</taxon>
        <taxon>Alphaproteobacteria</taxon>
        <taxon>Hyphomicrobiales</taxon>
        <taxon>Phyllobacteriaceae</taxon>
        <taxon>Mesorhizobium</taxon>
    </lineage>
</organism>
<accession>A0ABW4UIV2</accession>